<dbReference type="InterPro" id="IPR036691">
    <property type="entry name" value="Endo/exonu/phosph_ase_sf"/>
</dbReference>
<evidence type="ECO:0000256" key="3">
    <source>
        <dbReference type="ARBA" id="ARBA00022801"/>
    </source>
</evidence>
<organism evidence="5 6">
    <name type="scientific">Blyttiomyces helicus</name>
    <dbReference type="NCBI Taxonomy" id="388810"/>
    <lineage>
        <taxon>Eukaryota</taxon>
        <taxon>Fungi</taxon>
        <taxon>Fungi incertae sedis</taxon>
        <taxon>Chytridiomycota</taxon>
        <taxon>Chytridiomycota incertae sedis</taxon>
        <taxon>Chytridiomycetes</taxon>
        <taxon>Chytridiomycetes incertae sedis</taxon>
        <taxon>Blyttiomyces</taxon>
    </lineage>
</organism>
<evidence type="ECO:0000313" key="5">
    <source>
        <dbReference type="EMBL" id="RKO84414.1"/>
    </source>
</evidence>
<dbReference type="EMBL" id="ML000131">
    <property type="protein sequence ID" value="RKO84414.1"/>
    <property type="molecule type" value="Genomic_DNA"/>
</dbReference>
<evidence type="ECO:0000313" key="6">
    <source>
        <dbReference type="Proteomes" id="UP000269721"/>
    </source>
</evidence>
<dbReference type="Pfam" id="PF03372">
    <property type="entry name" value="Exo_endo_phos"/>
    <property type="match status" value="1"/>
</dbReference>
<keyword evidence="5" id="KW-0540">Nuclease</keyword>
<protein>
    <recommendedName>
        <fullName evidence="2">sphingomyelin phosphodiesterase</fullName>
        <ecNumber evidence="2">3.1.4.12</ecNumber>
    </recommendedName>
</protein>
<dbReference type="AlphaFoldDB" id="A0A4P9VXH0"/>
<dbReference type="EC" id="3.1.4.12" evidence="2"/>
<gene>
    <name evidence="5" type="ORF">BDK51DRAFT_18588</name>
</gene>
<dbReference type="Proteomes" id="UP000269721">
    <property type="component" value="Unassembled WGS sequence"/>
</dbReference>
<dbReference type="PANTHER" id="PTHR16320">
    <property type="entry name" value="SPHINGOMYELINASE FAMILY MEMBER"/>
    <property type="match status" value="1"/>
</dbReference>
<dbReference type="GO" id="GO:0005576">
    <property type="term" value="C:extracellular region"/>
    <property type="evidence" value="ECO:0007669"/>
    <property type="project" value="InterPro"/>
</dbReference>
<proteinExistence type="inferred from homology"/>
<dbReference type="GO" id="GO:0005737">
    <property type="term" value="C:cytoplasm"/>
    <property type="evidence" value="ECO:0007669"/>
    <property type="project" value="TreeGrafter"/>
</dbReference>
<dbReference type="GO" id="GO:0004527">
    <property type="term" value="F:exonuclease activity"/>
    <property type="evidence" value="ECO:0007669"/>
    <property type="project" value="UniProtKB-KW"/>
</dbReference>
<keyword evidence="6" id="KW-1185">Reference proteome</keyword>
<comment type="similarity">
    <text evidence="1">Belongs to the neutral sphingomyelinase family.</text>
</comment>
<dbReference type="InterPro" id="IPR038772">
    <property type="entry name" value="Sph/SMPD2-like"/>
</dbReference>
<keyword evidence="5" id="KW-0269">Exonuclease</keyword>
<dbReference type="GO" id="GO:0004519">
    <property type="term" value="F:endonuclease activity"/>
    <property type="evidence" value="ECO:0007669"/>
    <property type="project" value="UniProtKB-KW"/>
</dbReference>
<dbReference type="InterPro" id="IPR005135">
    <property type="entry name" value="Endo/exonuclease/phosphatase"/>
</dbReference>
<dbReference type="SUPFAM" id="SSF56219">
    <property type="entry name" value="DNase I-like"/>
    <property type="match status" value="1"/>
</dbReference>
<name>A0A4P9VXH0_9FUNG</name>
<sequence length="347" mass="38846">LRLLSYNIFLRPPGIKNNISDYKNARLTHFGERVLKNYDVVCLQEMFAYGSSRQNKMIQYARKAGLEYYVSSPSKGLLNAMVDGGLLLMSRYPIVRSERMTYKRGMHSDRFSAKGAVYAKIAVSPTVHIHVFTTHMQSTYEANATLTDPSVVVRLNQIVSFKEFIDDCTRGKPAGEPILILGDMNVNARRTPGQGQDSEEYQLMMRILRGEITSAPVPAPLGVAPNPTAKPIAPVRFRVHDLALASYGEHPITFGDVVDFESRVPRETALTAPECLRSCGSIDHVLWLNSVDDADLNKDAKGIKVDIAGTKVQKFMVEGEPFSQLSGKLVCWRFLTWLFFCQFNLVC</sequence>
<keyword evidence="3" id="KW-0378">Hydrolase</keyword>
<dbReference type="PANTHER" id="PTHR16320:SF1">
    <property type="entry name" value="SPHINGOMYELINASE DDB_G0288017"/>
    <property type="match status" value="1"/>
</dbReference>
<keyword evidence="5" id="KW-0255">Endonuclease</keyword>
<evidence type="ECO:0000256" key="1">
    <source>
        <dbReference type="ARBA" id="ARBA00006335"/>
    </source>
</evidence>
<dbReference type="Gene3D" id="3.60.10.10">
    <property type="entry name" value="Endonuclease/exonuclease/phosphatase"/>
    <property type="match status" value="1"/>
</dbReference>
<evidence type="ECO:0000256" key="2">
    <source>
        <dbReference type="ARBA" id="ARBA00012369"/>
    </source>
</evidence>
<accession>A0A4P9VXH0</accession>
<feature type="domain" description="Endonuclease/exonuclease/phosphatase" evidence="4">
    <location>
        <begin position="33"/>
        <end position="214"/>
    </location>
</feature>
<dbReference type="InterPro" id="IPR017766">
    <property type="entry name" value="Sphingomyelinase/PLipase_C"/>
</dbReference>
<dbReference type="OrthoDB" id="40902at2759"/>
<dbReference type="GO" id="GO:0004767">
    <property type="term" value="F:sphingomyelin phosphodiesterase activity"/>
    <property type="evidence" value="ECO:0007669"/>
    <property type="project" value="UniProtKB-EC"/>
</dbReference>
<reference evidence="6" key="1">
    <citation type="journal article" date="2018" name="Nat. Microbiol.">
        <title>Leveraging single-cell genomics to expand the fungal tree of life.</title>
        <authorList>
            <person name="Ahrendt S.R."/>
            <person name="Quandt C.A."/>
            <person name="Ciobanu D."/>
            <person name="Clum A."/>
            <person name="Salamov A."/>
            <person name="Andreopoulos B."/>
            <person name="Cheng J.F."/>
            <person name="Woyke T."/>
            <person name="Pelin A."/>
            <person name="Henrissat B."/>
            <person name="Reynolds N.K."/>
            <person name="Benny G.L."/>
            <person name="Smith M.E."/>
            <person name="James T.Y."/>
            <person name="Grigoriev I.V."/>
        </authorList>
    </citation>
    <scope>NUCLEOTIDE SEQUENCE [LARGE SCALE GENOMIC DNA]</scope>
</reference>
<feature type="non-terminal residue" evidence="5">
    <location>
        <position position="1"/>
    </location>
</feature>
<evidence type="ECO:0000259" key="4">
    <source>
        <dbReference type="Pfam" id="PF03372"/>
    </source>
</evidence>
<dbReference type="CDD" id="cd09078">
    <property type="entry name" value="nSMase"/>
    <property type="match status" value="1"/>
</dbReference>